<dbReference type="Proteomes" id="UP000821837">
    <property type="component" value="Chromosome 11"/>
</dbReference>
<sequence>MFKNRQRSVHWFKTIEDVDSDTVVKDCDYLFTSQLKTKSSSDDKQSAAPEDSKKKTAEGRDKEDEGFIRQQAQLAGSSRFSTFAAPNKGAALTQRSFNMTRTLRLTTTTSSKPLNLRHSITGILGSDSDLLGRPLSVQSREVVPPRTPKRPVKGKKPSTHPRESECAFGSLSKKFGSCENTSRSNNMETPASEVTARRSHSAGEAHVRANLGGSGVRSKTQTIGRHSGTALGDNVTKTHANETTLDTGENEGNVRRKAKSEKWSESQLPLKKRACCRMPENWNGQNKDPDEGSLPAEHKTKNPGAVVREANANNAEGEGNESECTAASTISKDDQLPNDMTASAMAPDETSIMEGDKSASISFEHSTMPSCKPVLAKGCRNKGGEKDVDTEVDNSETSSTCVTLDADAVEESTSSIHCDMEDDLADNYQPGSAYEL</sequence>
<reference evidence="2" key="2">
    <citation type="submission" date="2021-09" db="EMBL/GenBank/DDBJ databases">
        <authorList>
            <person name="Jia N."/>
            <person name="Wang J."/>
            <person name="Shi W."/>
            <person name="Du L."/>
            <person name="Sun Y."/>
            <person name="Zhan W."/>
            <person name="Jiang J."/>
            <person name="Wang Q."/>
            <person name="Zhang B."/>
            <person name="Ji P."/>
            <person name="Sakyi L.B."/>
            <person name="Cui X."/>
            <person name="Yuan T."/>
            <person name="Jiang B."/>
            <person name="Yang W."/>
            <person name="Lam T.T.-Y."/>
            <person name="Chang Q."/>
            <person name="Ding S."/>
            <person name="Wang X."/>
            <person name="Zhu J."/>
            <person name="Ruan X."/>
            <person name="Zhao L."/>
            <person name="Wei J."/>
            <person name="Que T."/>
            <person name="Du C."/>
            <person name="Cheng J."/>
            <person name="Dai P."/>
            <person name="Han X."/>
            <person name="Huang E."/>
            <person name="Gao Y."/>
            <person name="Liu J."/>
            <person name="Shao H."/>
            <person name="Ye R."/>
            <person name="Li L."/>
            <person name="Wei W."/>
            <person name="Wang X."/>
            <person name="Wang C."/>
            <person name="Huo Q."/>
            <person name="Li W."/>
            <person name="Guo W."/>
            <person name="Chen H."/>
            <person name="Chen S."/>
            <person name="Zhou L."/>
            <person name="Zhou L."/>
            <person name="Ni X."/>
            <person name="Tian J."/>
            <person name="Zhou Y."/>
            <person name="Sheng Y."/>
            <person name="Liu T."/>
            <person name="Pan Y."/>
            <person name="Xia L."/>
            <person name="Li J."/>
            <person name="Zhao F."/>
            <person name="Cao W."/>
        </authorList>
    </citation>
    <scope>NUCLEOTIDE SEQUENCE</scope>
    <source>
        <strain evidence="2">Rsan-2018</strain>
        <tissue evidence="2">Larvae</tissue>
    </source>
</reference>
<protein>
    <submittedName>
        <fullName evidence="2">Uncharacterized protein</fullName>
    </submittedName>
</protein>
<evidence type="ECO:0000313" key="3">
    <source>
        <dbReference type="Proteomes" id="UP000821837"/>
    </source>
</evidence>
<accession>A0A9D4QAX0</accession>
<evidence type="ECO:0000256" key="1">
    <source>
        <dbReference type="SAM" id="MobiDB-lite"/>
    </source>
</evidence>
<dbReference type="AlphaFoldDB" id="A0A9D4QAX0"/>
<feature type="region of interest" description="Disordered" evidence="1">
    <location>
        <begin position="279"/>
        <end position="348"/>
    </location>
</feature>
<feature type="compositionally biased region" description="Basic and acidic residues" evidence="1">
    <location>
        <begin position="39"/>
        <end position="65"/>
    </location>
</feature>
<feature type="region of interest" description="Disordered" evidence="1">
    <location>
        <begin position="139"/>
        <end position="165"/>
    </location>
</feature>
<name>A0A9D4QAX0_RHISA</name>
<reference evidence="2" key="1">
    <citation type="journal article" date="2020" name="Cell">
        <title>Large-Scale Comparative Analyses of Tick Genomes Elucidate Their Genetic Diversity and Vector Capacities.</title>
        <authorList>
            <consortium name="Tick Genome and Microbiome Consortium (TIGMIC)"/>
            <person name="Jia N."/>
            <person name="Wang J."/>
            <person name="Shi W."/>
            <person name="Du L."/>
            <person name="Sun Y."/>
            <person name="Zhan W."/>
            <person name="Jiang J.F."/>
            <person name="Wang Q."/>
            <person name="Zhang B."/>
            <person name="Ji P."/>
            <person name="Bell-Sakyi L."/>
            <person name="Cui X.M."/>
            <person name="Yuan T.T."/>
            <person name="Jiang B.G."/>
            <person name="Yang W.F."/>
            <person name="Lam T.T."/>
            <person name="Chang Q.C."/>
            <person name="Ding S.J."/>
            <person name="Wang X.J."/>
            <person name="Zhu J.G."/>
            <person name="Ruan X.D."/>
            <person name="Zhao L."/>
            <person name="Wei J.T."/>
            <person name="Ye R.Z."/>
            <person name="Que T.C."/>
            <person name="Du C.H."/>
            <person name="Zhou Y.H."/>
            <person name="Cheng J.X."/>
            <person name="Dai P.F."/>
            <person name="Guo W.B."/>
            <person name="Han X.H."/>
            <person name="Huang E.J."/>
            <person name="Li L.F."/>
            <person name="Wei W."/>
            <person name="Gao Y.C."/>
            <person name="Liu J.Z."/>
            <person name="Shao H.Z."/>
            <person name="Wang X."/>
            <person name="Wang C.C."/>
            <person name="Yang T.C."/>
            <person name="Huo Q.B."/>
            <person name="Li W."/>
            <person name="Chen H.Y."/>
            <person name="Chen S.E."/>
            <person name="Zhou L.G."/>
            <person name="Ni X.B."/>
            <person name="Tian J.H."/>
            <person name="Sheng Y."/>
            <person name="Liu T."/>
            <person name="Pan Y.S."/>
            <person name="Xia L.Y."/>
            <person name="Li J."/>
            <person name="Zhao F."/>
            <person name="Cao W.C."/>
        </authorList>
    </citation>
    <scope>NUCLEOTIDE SEQUENCE</scope>
    <source>
        <strain evidence="2">Rsan-2018</strain>
    </source>
</reference>
<comment type="caution">
    <text evidence="2">The sequence shown here is derived from an EMBL/GenBank/DDBJ whole genome shotgun (WGS) entry which is preliminary data.</text>
</comment>
<evidence type="ECO:0000313" key="2">
    <source>
        <dbReference type="EMBL" id="KAH7973057.1"/>
    </source>
</evidence>
<feature type="compositionally biased region" description="Polar residues" evidence="1">
    <location>
        <begin position="235"/>
        <end position="247"/>
    </location>
</feature>
<feature type="region of interest" description="Disordered" evidence="1">
    <location>
        <begin position="36"/>
        <end position="65"/>
    </location>
</feature>
<dbReference type="EMBL" id="JABSTV010001247">
    <property type="protein sequence ID" value="KAH7973057.1"/>
    <property type="molecule type" value="Genomic_DNA"/>
</dbReference>
<gene>
    <name evidence="2" type="ORF">HPB52_020890</name>
</gene>
<feature type="region of interest" description="Disordered" evidence="1">
    <location>
        <begin position="212"/>
        <end position="266"/>
    </location>
</feature>
<organism evidence="2 3">
    <name type="scientific">Rhipicephalus sanguineus</name>
    <name type="common">Brown dog tick</name>
    <name type="synonym">Ixodes sanguineus</name>
    <dbReference type="NCBI Taxonomy" id="34632"/>
    <lineage>
        <taxon>Eukaryota</taxon>
        <taxon>Metazoa</taxon>
        <taxon>Ecdysozoa</taxon>
        <taxon>Arthropoda</taxon>
        <taxon>Chelicerata</taxon>
        <taxon>Arachnida</taxon>
        <taxon>Acari</taxon>
        <taxon>Parasitiformes</taxon>
        <taxon>Ixodida</taxon>
        <taxon>Ixodoidea</taxon>
        <taxon>Ixodidae</taxon>
        <taxon>Rhipicephalinae</taxon>
        <taxon>Rhipicephalus</taxon>
        <taxon>Rhipicephalus</taxon>
    </lineage>
</organism>
<dbReference type="VEuPathDB" id="VectorBase:RSAN_056956"/>
<feature type="compositionally biased region" description="Basic residues" evidence="1">
    <location>
        <begin position="147"/>
        <end position="159"/>
    </location>
</feature>
<proteinExistence type="predicted"/>
<keyword evidence="3" id="KW-1185">Reference proteome</keyword>
<feature type="region of interest" description="Disordered" evidence="1">
    <location>
        <begin position="412"/>
        <end position="436"/>
    </location>
</feature>